<accession>A0A365HAP6</accession>
<comment type="caution">
    <text evidence="2">The sequence shown here is derived from an EMBL/GenBank/DDBJ whole genome shotgun (WGS) entry which is preliminary data.</text>
</comment>
<dbReference type="PANTHER" id="PTHR35010:SF2">
    <property type="entry name" value="BLL4672 PROTEIN"/>
    <property type="match status" value="1"/>
</dbReference>
<evidence type="ECO:0000313" key="2">
    <source>
        <dbReference type="EMBL" id="RAY16210.1"/>
    </source>
</evidence>
<dbReference type="Pfam" id="PF17765">
    <property type="entry name" value="MLTR_LBD"/>
    <property type="match status" value="1"/>
</dbReference>
<dbReference type="Proteomes" id="UP000251891">
    <property type="component" value="Unassembled WGS sequence"/>
</dbReference>
<dbReference type="Gene3D" id="3.30.450.180">
    <property type="match status" value="1"/>
</dbReference>
<reference evidence="2 3" key="1">
    <citation type="submission" date="2018-06" db="EMBL/GenBank/DDBJ databases">
        <title>Actinomadura craniellae sp. nov. isolated from marine sponge Craniella sp.</title>
        <authorList>
            <person name="Li L."/>
            <person name="Xu Q.H."/>
            <person name="Lin H.W."/>
            <person name="Lu Y.H."/>
        </authorList>
    </citation>
    <scope>NUCLEOTIDE SEQUENCE [LARGE SCALE GENOMIC DNA]</scope>
    <source>
        <strain evidence="2 3">LHW63021</strain>
    </source>
</reference>
<dbReference type="Pfam" id="PF13560">
    <property type="entry name" value="HTH_31"/>
    <property type="match status" value="1"/>
</dbReference>
<dbReference type="GO" id="GO:0003677">
    <property type="term" value="F:DNA binding"/>
    <property type="evidence" value="ECO:0007669"/>
    <property type="project" value="InterPro"/>
</dbReference>
<dbReference type="InterPro" id="IPR010982">
    <property type="entry name" value="Lambda_DNA-bd_dom_sf"/>
</dbReference>
<name>A0A365HAP6_9ACTN</name>
<dbReference type="Gene3D" id="1.10.260.40">
    <property type="entry name" value="lambda repressor-like DNA-binding domains"/>
    <property type="match status" value="1"/>
</dbReference>
<feature type="domain" description="HTH cro/C1-type" evidence="1">
    <location>
        <begin position="33"/>
        <end position="79"/>
    </location>
</feature>
<keyword evidence="3" id="KW-1185">Reference proteome</keyword>
<protein>
    <submittedName>
        <fullName evidence="2">Transcriptional regulator</fullName>
    </submittedName>
</protein>
<dbReference type="InterPro" id="IPR001387">
    <property type="entry name" value="Cro/C1-type_HTH"/>
</dbReference>
<gene>
    <name evidence="2" type="ORF">DPM19_04735</name>
</gene>
<organism evidence="2 3">
    <name type="scientific">Actinomadura craniellae</name>
    <dbReference type="NCBI Taxonomy" id="2231787"/>
    <lineage>
        <taxon>Bacteria</taxon>
        <taxon>Bacillati</taxon>
        <taxon>Actinomycetota</taxon>
        <taxon>Actinomycetes</taxon>
        <taxon>Streptosporangiales</taxon>
        <taxon>Thermomonosporaceae</taxon>
        <taxon>Actinomadura</taxon>
    </lineage>
</organism>
<dbReference type="EMBL" id="QLYX01000002">
    <property type="protein sequence ID" value="RAY16210.1"/>
    <property type="molecule type" value="Genomic_DNA"/>
</dbReference>
<dbReference type="CDD" id="cd00093">
    <property type="entry name" value="HTH_XRE"/>
    <property type="match status" value="1"/>
</dbReference>
<evidence type="ECO:0000313" key="3">
    <source>
        <dbReference type="Proteomes" id="UP000251891"/>
    </source>
</evidence>
<dbReference type="SUPFAM" id="SSF47413">
    <property type="entry name" value="lambda repressor-like DNA-binding domains"/>
    <property type="match status" value="1"/>
</dbReference>
<sequence length="302" mass="33244">MGAMARAADLSGFLRSRRAALTPAEVGLPRNSNARRVQGLRREEIAMLAGVSVDYYTRLEQGRAPNVSAQVLSAVADALRLDGMERRHLFDMAQPGTAPVQPTKIGPRKARPAMRMMMDALDPTPAVLHGPCLEVVAINRMGKVLFDDFDAMPPGERNTARWMFLNPRARVVFPDWEEIGSQMAAILRLTAGRVSVGPPEHRASMARLVDDLCSRSEEFARVWAEHRIFQHTHGTKRFRHEAVGIMMINYESLIPPADPGLTLTLYTADTGSPSEEKLRALADWAANRDAAAGAGSENRPAR</sequence>
<evidence type="ECO:0000259" key="1">
    <source>
        <dbReference type="PROSITE" id="PS50943"/>
    </source>
</evidence>
<dbReference type="PANTHER" id="PTHR35010">
    <property type="entry name" value="BLL4672 PROTEIN-RELATED"/>
    <property type="match status" value="1"/>
</dbReference>
<dbReference type="InterPro" id="IPR041413">
    <property type="entry name" value="MLTR_LBD"/>
</dbReference>
<dbReference type="PROSITE" id="PS50943">
    <property type="entry name" value="HTH_CROC1"/>
    <property type="match status" value="1"/>
</dbReference>
<dbReference type="SMART" id="SM00530">
    <property type="entry name" value="HTH_XRE"/>
    <property type="match status" value="1"/>
</dbReference>
<proteinExistence type="predicted"/>
<dbReference type="AlphaFoldDB" id="A0A365HAP6"/>